<organism evidence="1 2">
    <name type="scientific">Mycolicibacterium komossense</name>
    <dbReference type="NCBI Taxonomy" id="1779"/>
    <lineage>
        <taxon>Bacteria</taxon>
        <taxon>Bacillati</taxon>
        <taxon>Actinomycetota</taxon>
        <taxon>Actinomycetes</taxon>
        <taxon>Mycobacteriales</taxon>
        <taxon>Mycobacteriaceae</taxon>
        <taxon>Mycolicibacterium</taxon>
    </lineage>
</organism>
<gene>
    <name evidence="1" type="ORF">H7J73_04685</name>
</gene>
<accession>A0ABT3C7X9</accession>
<reference evidence="1 2" key="1">
    <citation type="journal article" date="2022" name="BMC Genomics">
        <title>Comparative genome analysis of mycobacteria focusing on tRNA and non-coding RNA.</title>
        <authorList>
            <person name="Behra P.R.K."/>
            <person name="Pettersson B.M.F."/>
            <person name="Ramesh M."/>
            <person name="Das S."/>
            <person name="Dasgupta S."/>
            <person name="Kirsebom L.A."/>
        </authorList>
    </citation>
    <scope>NUCLEOTIDE SEQUENCE [LARGE SCALE GENOMIC DNA]</scope>
    <source>
        <strain evidence="1 2">DSM 44078</strain>
    </source>
</reference>
<evidence type="ECO:0000313" key="2">
    <source>
        <dbReference type="Proteomes" id="UP001526201"/>
    </source>
</evidence>
<dbReference type="Proteomes" id="UP001526201">
    <property type="component" value="Unassembled WGS sequence"/>
</dbReference>
<comment type="caution">
    <text evidence="1">The sequence shown here is derived from an EMBL/GenBank/DDBJ whole genome shotgun (WGS) entry which is preliminary data.</text>
</comment>
<name>A0ABT3C7X9_9MYCO</name>
<dbReference type="RefSeq" id="WP_264066099.1">
    <property type="nucleotide sequence ID" value="NZ_JACKTY010000014.1"/>
</dbReference>
<proteinExistence type="predicted"/>
<dbReference type="EMBL" id="JACKTY010000014">
    <property type="protein sequence ID" value="MCV7225331.1"/>
    <property type="molecule type" value="Genomic_DNA"/>
</dbReference>
<sequence length="138" mass="15446">MHSRRPWASAWLGLTPEPESVLPQLLARLRREPTDSAFEDEQRRASHVVLRGTCRQWLRYLDRAAAVVRGIADGTRDGDPTLALAVAHVVLEHDRMLIGLPGGAYRLTAERRRRTAEAIGVLEARIASVKTDNELEMS</sequence>
<keyword evidence="2" id="KW-1185">Reference proteome</keyword>
<protein>
    <submittedName>
        <fullName evidence="1">Uncharacterized protein</fullName>
    </submittedName>
</protein>
<evidence type="ECO:0000313" key="1">
    <source>
        <dbReference type="EMBL" id="MCV7225331.1"/>
    </source>
</evidence>